<keyword evidence="2" id="KW-1185">Reference proteome</keyword>
<accession>A0AAU9DEQ7</accession>
<dbReference type="AlphaFoldDB" id="A0AAU9DEQ7"/>
<evidence type="ECO:0000313" key="1">
    <source>
        <dbReference type="EMBL" id="BDD10980.1"/>
    </source>
</evidence>
<name>A0AAU9DEQ7_9BACT</name>
<organism evidence="1 2">
    <name type="scientific">Fulvitalea axinellae</name>
    <dbReference type="NCBI Taxonomy" id="1182444"/>
    <lineage>
        <taxon>Bacteria</taxon>
        <taxon>Pseudomonadati</taxon>
        <taxon>Bacteroidota</taxon>
        <taxon>Cytophagia</taxon>
        <taxon>Cytophagales</taxon>
        <taxon>Persicobacteraceae</taxon>
        <taxon>Fulvitalea</taxon>
    </lineage>
</organism>
<evidence type="ECO:0000313" key="2">
    <source>
        <dbReference type="Proteomes" id="UP001348817"/>
    </source>
</evidence>
<dbReference type="EMBL" id="AP025314">
    <property type="protein sequence ID" value="BDD10980.1"/>
    <property type="molecule type" value="Genomic_DNA"/>
</dbReference>
<protein>
    <recommendedName>
        <fullName evidence="3">Lipoprotein</fullName>
    </recommendedName>
</protein>
<gene>
    <name evidence="1" type="ORF">FUAX_34120</name>
</gene>
<sequence length="238" mass="27412">MGGLFFCFVVISIVMDIHCLFPNRILRCLLILLFLFSCKPQKSGQPAGLFAYVDSLQCDGQKFTVYKKPNGHVFILNAKNDTVFQHKEWVGKIEIGEFYKSGNQSLLFSYSTNTPGECDLIVYMPDFGKFTKVMNFRKFPSAKRIGDGNYWYSYKSVGCADNIWKSDLFKIESYEAKLIASVEVNGCVSETQEKVKATLFRIKENEKVVVREFVPVFVSTPDYKHAFIRNFWAKNYSY</sequence>
<reference evidence="1 2" key="1">
    <citation type="submission" date="2021-12" db="EMBL/GenBank/DDBJ databases">
        <title>Genome sequencing of bacteria with rrn-lacking chromosome and rrn-plasmid.</title>
        <authorList>
            <person name="Anda M."/>
            <person name="Iwasaki W."/>
        </authorList>
    </citation>
    <scope>NUCLEOTIDE SEQUENCE [LARGE SCALE GENOMIC DNA]</scope>
    <source>
        <strain evidence="1 2">DSM 100852</strain>
    </source>
</reference>
<dbReference type="Proteomes" id="UP001348817">
    <property type="component" value="Chromosome"/>
</dbReference>
<dbReference type="KEGG" id="fax:FUAX_34120"/>
<proteinExistence type="predicted"/>
<evidence type="ECO:0008006" key="3">
    <source>
        <dbReference type="Google" id="ProtNLM"/>
    </source>
</evidence>